<evidence type="ECO:0000313" key="3">
    <source>
        <dbReference type="Proteomes" id="UP000499080"/>
    </source>
</evidence>
<evidence type="ECO:0000256" key="1">
    <source>
        <dbReference type="SAM" id="MobiDB-lite"/>
    </source>
</evidence>
<proteinExistence type="predicted"/>
<evidence type="ECO:0000313" key="2">
    <source>
        <dbReference type="EMBL" id="GBO46325.1"/>
    </source>
</evidence>
<dbReference type="AlphaFoldDB" id="A0A4Y2X9J7"/>
<gene>
    <name evidence="2" type="ORF">AVEN_70566_1</name>
</gene>
<name>A0A4Y2X9J7_ARAVE</name>
<sequence length="154" mass="16984">MGSGIINDEDDNKDRAPAGRCGWVQGSRPDSIEDSPCKRTWCMLNPSGPNALPLVWRGSWGGAYRHLTMVQIYEASRLIIAVAEWQSLEENRRISNSKPTSTKDPLWMELGVREILRSIQKSLSLCGMENGVPTQVSFSESDISGSKSASSVQK</sequence>
<protein>
    <submittedName>
        <fullName evidence="2">Uncharacterized protein</fullName>
    </submittedName>
</protein>
<keyword evidence="3" id="KW-1185">Reference proteome</keyword>
<organism evidence="2 3">
    <name type="scientific">Araneus ventricosus</name>
    <name type="common">Orbweaver spider</name>
    <name type="synonym">Epeira ventricosa</name>
    <dbReference type="NCBI Taxonomy" id="182803"/>
    <lineage>
        <taxon>Eukaryota</taxon>
        <taxon>Metazoa</taxon>
        <taxon>Ecdysozoa</taxon>
        <taxon>Arthropoda</taxon>
        <taxon>Chelicerata</taxon>
        <taxon>Arachnida</taxon>
        <taxon>Araneae</taxon>
        <taxon>Araneomorphae</taxon>
        <taxon>Entelegynae</taxon>
        <taxon>Araneoidea</taxon>
        <taxon>Araneidae</taxon>
        <taxon>Araneus</taxon>
    </lineage>
</organism>
<comment type="caution">
    <text evidence="2">The sequence shown here is derived from an EMBL/GenBank/DDBJ whole genome shotgun (WGS) entry which is preliminary data.</text>
</comment>
<accession>A0A4Y2X9J7</accession>
<feature type="region of interest" description="Disordered" evidence="1">
    <location>
        <begin position="1"/>
        <end position="29"/>
    </location>
</feature>
<reference evidence="2 3" key="1">
    <citation type="journal article" date="2019" name="Sci. Rep.">
        <title>Orb-weaving spider Araneus ventricosus genome elucidates the spidroin gene catalogue.</title>
        <authorList>
            <person name="Kono N."/>
            <person name="Nakamura H."/>
            <person name="Ohtoshi R."/>
            <person name="Moran D.A.P."/>
            <person name="Shinohara A."/>
            <person name="Yoshida Y."/>
            <person name="Fujiwara M."/>
            <person name="Mori M."/>
            <person name="Tomita M."/>
            <person name="Arakawa K."/>
        </authorList>
    </citation>
    <scope>NUCLEOTIDE SEQUENCE [LARGE SCALE GENOMIC DNA]</scope>
</reference>
<dbReference type="Proteomes" id="UP000499080">
    <property type="component" value="Unassembled WGS sequence"/>
</dbReference>
<dbReference type="EMBL" id="BGPR01073936">
    <property type="protein sequence ID" value="GBO46325.1"/>
    <property type="molecule type" value="Genomic_DNA"/>
</dbReference>